<organism evidence="1 2">
    <name type="scientific">Trichonephila inaurata madagascariensis</name>
    <dbReference type="NCBI Taxonomy" id="2747483"/>
    <lineage>
        <taxon>Eukaryota</taxon>
        <taxon>Metazoa</taxon>
        <taxon>Ecdysozoa</taxon>
        <taxon>Arthropoda</taxon>
        <taxon>Chelicerata</taxon>
        <taxon>Arachnida</taxon>
        <taxon>Araneae</taxon>
        <taxon>Araneomorphae</taxon>
        <taxon>Entelegynae</taxon>
        <taxon>Araneoidea</taxon>
        <taxon>Nephilidae</taxon>
        <taxon>Trichonephila</taxon>
        <taxon>Trichonephila inaurata</taxon>
    </lineage>
</organism>
<dbReference type="OrthoDB" id="6437576at2759"/>
<keyword evidence="2" id="KW-1185">Reference proteome</keyword>
<accession>A0A8X6Y9H2</accession>
<evidence type="ECO:0000313" key="2">
    <source>
        <dbReference type="Proteomes" id="UP000886998"/>
    </source>
</evidence>
<protein>
    <submittedName>
        <fullName evidence="1">Uncharacterized protein</fullName>
    </submittedName>
</protein>
<comment type="caution">
    <text evidence="1">The sequence shown here is derived from an EMBL/GenBank/DDBJ whole genome shotgun (WGS) entry which is preliminary data.</text>
</comment>
<name>A0A8X6Y9H2_9ARAC</name>
<dbReference type="EMBL" id="BMAV01017143">
    <property type="protein sequence ID" value="GFY68606.1"/>
    <property type="molecule type" value="Genomic_DNA"/>
</dbReference>
<dbReference type="Proteomes" id="UP000886998">
    <property type="component" value="Unassembled WGS sequence"/>
</dbReference>
<gene>
    <name evidence="1" type="ORF">TNIN_384921</name>
</gene>
<dbReference type="AlphaFoldDB" id="A0A8X6Y9H2"/>
<sequence length="166" mass="18899">MTRSRVLPHSFKKPLITDFDSPRVITSTIAKLRTHHYKSMKTHSDKTRSYMQCKSCPEIQPLTPKLIFECPAFTPRALNLGLTLHLDPLQGILYGQGAPELTGQKGQPQLPPSLESRVLFKYFFFAKSMDTHIHTKTATTKILTLLRKHNRSLLKLVLTTAVIQFN</sequence>
<proteinExistence type="predicted"/>
<reference evidence="1" key="1">
    <citation type="submission" date="2020-08" db="EMBL/GenBank/DDBJ databases">
        <title>Multicomponent nature underlies the extraordinary mechanical properties of spider dragline silk.</title>
        <authorList>
            <person name="Kono N."/>
            <person name="Nakamura H."/>
            <person name="Mori M."/>
            <person name="Yoshida Y."/>
            <person name="Ohtoshi R."/>
            <person name="Malay A.D."/>
            <person name="Moran D.A.P."/>
            <person name="Tomita M."/>
            <person name="Numata K."/>
            <person name="Arakawa K."/>
        </authorList>
    </citation>
    <scope>NUCLEOTIDE SEQUENCE</scope>
</reference>
<evidence type="ECO:0000313" key="1">
    <source>
        <dbReference type="EMBL" id="GFY68606.1"/>
    </source>
</evidence>